<evidence type="ECO:0000313" key="1">
    <source>
        <dbReference type="EMBL" id="CAB4032028.1"/>
    </source>
</evidence>
<dbReference type="AlphaFoldDB" id="A0A7D9LJH4"/>
<protein>
    <submittedName>
        <fullName evidence="1">Urocanate hydratase</fullName>
    </submittedName>
</protein>
<comment type="caution">
    <text evidence="1">The sequence shown here is derived from an EMBL/GenBank/DDBJ whole genome shotgun (WGS) entry which is preliminary data.</text>
</comment>
<proteinExistence type="predicted"/>
<dbReference type="PANTHER" id="PTHR12216">
    <property type="entry name" value="UROCANATE HYDRATASE"/>
    <property type="match status" value="1"/>
</dbReference>
<dbReference type="OrthoDB" id="194468at2759"/>
<dbReference type="GO" id="GO:0016153">
    <property type="term" value="F:urocanate hydratase activity"/>
    <property type="evidence" value="ECO:0007669"/>
    <property type="project" value="TreeGrafter"/>
</dbReference>
<name>A0A7D9LJH4_PARCT</name>
<dbReference type="GO" id="GO:0006548">
    <property type="term" value="P:L-histidine catabolic process"/>
    <property type="evidence" value="ECO:0007669"/>
    <property type="project" value="TreeGrafter"/>
</dbReference>
<dbReference type="InterPro" id="IPR023637">
    <property type="entry name" value="Urocanase-like"/>
</dbReference>
<accession>A0A7D9LJH4</accession>
<gene>
    <name evidence="1" type="ORF">PACLA_8A055511</name>
</gene>
<dbReference type="EMBL" id="CACRXK020018066">
    <property type="protein sequence ID" value="CAB4032028.1"/>
    <property type="molecule type" value="Genomic_DNA"/>
</dbReference>
<dbReference type="PANTHER" id="PTHR12216:SF3">
    <property type="entry name" value="UROCANATE HYDRATASE"/>
    <property type="match status" value="1"/>
</dbReference>
<organism evidence="1 2">
    <name type="scientific">Paramuricea clavata</name>
    <name type="common">Red gorgonian</name>
    <name type="synonym">Violescent sea-whip</name>
    <dbReference type="NCBI Taxonomy" id="317549"/>
    <lineage>
        <taxon>Eukaryota</taxon>
        <taxon>Metazoa</taxon>
        <taxon>Cnidaria</taxon>
        <taxon>Anthozoa</taxon>
        <taxon>Octocorallia</taxon>
        <taxon>Malacalcyonacea</taxon>
        <taxon>Plexauridae</taxon>
        <taxon>Paramuricea</taxon>
    </lineage>
</organism>
<feature type="non-terminal residue" evidence="1">
    <location>
        <position position="1"/>
    </location>
</feature>
<sequence>MLVFMATLKDICSGLPLKPLPSKQTRDCSIPHAPKRNTNLSKTEEILAVKNALRYFPTETHAELAPEFAQELREYGHIYMYRFQPTLEM</sequence>
<reference evidence="1" key="1">
    <citation type="submission" date="2020-04" db="EMBL/GenBank/DDBJ databases">
        <authorList>
            <person name="Alioto T."/>
            <person name="Alioto T."/>
            <person name="Gomez Garrido J."/>
        </authorList>
    </citation>
    <scope>NUCLEOTIDE SEQUENCE</scope>
    <source>
        <strain evidence="1">A484AB</strain>
    </source>
</reference>
<keyword evidence="2" id="KW-1185">Reference proteome</keyword>
<evidence type="ECO:0000313" key="2">
    <source>
        <dbReference type="Proteomes" id="UP001152795"/>
    </source>
</evidence>
<dbReference type="Proteomes" id="UP001152795">
    <property type="component" value="Unassembled WGS sequence"/>
</dbReference>